<dbReference type="InterPro" id="IPR008928">
    <property type="entry name" value="6-hairpin_glycosidase_sf"/>
</dbReference>
<dbReference type="GO" id="GO:0005975">
    <property type="term" value="P:carbohydrate metabolic process"/>
    <property type="evidence" value="ECO:0007669"/>
    <property type="project" value="InterPro"/>
</dbReference>
<sequence>MYRLTNDHDFKLEGFQQKPPFSSFLPGIAGVRGIPMWGFYVNRGQGIASFGVKDKDHAMTEFFPADKAYQYTGTHGFRTFLKLRRNGEDTFVEPFAASGAEETMTISENRLALTWNDPSEELSVNVSYVSLPDSPLAGLIRHVTIKNEGKEAVRIEGVDGLPVIFPSGVPNQAYKELGNTLKSWFDVVNLEADVPFYKLRGSVEDTSEVREITEGNFYTGRLYYRGEDRVVSPIVDRDVLFGEETSLKAPVLFQQEALDTIQKKTEYTTNKVSGGFTPFDVELAPDEEIELFSVIGHGSSVDVVNTFASALSVDKLRELQERAVHITGDLTDTVKTASASSLFDAYTRQAFLDNGLRGGFPKVFEGENGHKVYYVYSRKHGDLERDYNFFSLSPTYYSQGNGNYRDVNQNRRCDVFFEPKVEDYNVRLFMNLIQLDGYNPLSVKGVRFQLDNLDEIDFSAWVNAGDLEKVKGMFASSFTPGEIIHALEKEDISLKTDAESFLTEVITRSSEQFEAAFGEGFWMDHWTYNLDLIDAYLAVYPDREQSFFFERPYRFFESAVRVKSRAEKYLVKNGDLRQYKAIEHDEQKTAKQNKSGGTPWIRTGQGDGEIYETNLYSKLLLLAAVKTTTLAPYGMGVEMEGDKPGWNDSLNGLPGMLGASTSELYELKRLLNQLSAVSGEKSVRLPAEIEPFFTNVGRLLSSEKDESDTAEMMAHWHHVSSLRETYRDTIYRGIRGDEMALSTEETEELLDLLHGEVDRGIRAVEHLTDPLPPTYIYFEPSEKIEGVSVDVANLTLIPKPVAPFLEGVVKKMKLTERREDAAQLYKHVRQSPIFDEKLKMYKTSMSIADEPNELGRAKSFTPGWLENESVFLHMEYKYLLATLQAGLYDDFFKDMKTALVPFLDPAVYGRSPLENSSFIASSANPNPALHGRGFVARLSGSTIEHLNMWVTMMAGKKPFRLEDGELVCELDPVLPEWMFTEDGELSFTFLGSTVVTYLNEKKADTFGEKGVRPVLFEVEWNHGEQETVESGRLAGRLAEALREGNLKRINVRLG</sequence>
<dbReference type="Proteomes" id="UP000278746">
    <property type="component" value="Unassembled WGS sequence"/>
</dbReference>
<gene>
    <name evidence="1" type="ORF">EBO34_15660</name>
</gene>
<comment type="caution">
    <text evidence="1">The sequence shown here is derived from an EMBL/GenBank/DDBJ whole genome shotgun (WGS) entry which is preliminary data.</text>
</comment>
<evidence type="ECO:0000313" key="1">
    <source>
        <dbReference type="EMBL" id="RNA66652.1"/>
    </source>
</evidence>
<accession>A0A3M7TMG6</accession>
<evidence type="ECO:0000313" key="2">
    <source>
        <dbReference type="Proteomes" id="UP000278746"/>
    </source>
</evidence>
<dbReference type="SUPFAM" id="SSF48208">
    <property type="entry name" value="Six-hairpin glycosidases"/>
    <property type="match status" value="1"/>
</dbReference>
<dbReference type="EMBL" id="RHIB01000003">
    <property type="protein sequence ID" value="RNA66652.1"/>
    <property type="molecule type" value="Genomic_DNA"/>
</dbReference>
<dbReference type="OrthoDB" id="38684at2"/>
<proteinExistence type="predicted"/>
<reference evidence="1 2" key="1">
    <citation type="submission" date="2018-10" db="EMBL/GenBank/DDBJ databases">
        <title>Bacillus Keqinensis sp. nov., a moderately halophilic bacterium isolated from a saline-alkaline lake.</title>
        <authorList>
            <person name="Wang H."/>
        </authorList>
    </citation>
    <scope>NUCLEOTIDE SEQUENCE [LARGE SCALE GENOMIC DNA]</scope>
    <source>
        <strain evidence="1 2">KQ-3</strain>
    </source>
</reference>
<dbReference type="RefSeq" id="WP_122900309.1">
    <property type="nucleotide sequence ID" value="NZ_RHIB01000003.1"/>
</dbReference>
<evidence type="ECO:0008006" key="3">
    <source>
        <dbReference type="Google" id="ProtNLM"/>
    </source>
</evidence>
<keyword evidence="2" id="KW-1185">Reference proteome</keyword>
<dbReference type="AlphaFoldDB" id="A0A3M7TMG6"/>
<protein>
    <recommendedName>
        <fullName evidence="3">Cellobiose phosphorylase</fullName>
    </recommendedName>
</protein>
<name>A0A3M7TMG6_9BACI</name>
<organism evidence="1 2">
    <name type="scientific">Alteribacter keqinensis</name>
    <dbReference type="NCBI Taxonomy" id="2483800"/>
    <lineage>
        <taxon>Bacteria</taxon>
        <taxon>Bacillati</taxon>
        <taxon>Bacillota</taxon>
        <taxon>Bacilli</taxon>
        <taxon>Bacillales</taxon>
        <taxon>Bacillaceae</taxon>
        <taxon>Alteribacter</taxon>
    </lineage>
</organism>